<keyword evidence="3" id="KW-1185">Reference proteome</keyword>
<proteinExistence type="predicted"/>
<dbReference type="CDD" id="cd07247">
    <property type="entry name" value="SgaA_N_like"/>
    <property type="match status" value="1"/>
</dbReference>
<dbReference type="Proteomes" id="UP000629365">
    <property type="component" value="Unassembled WGS sequence"/>
</dbReference>
<name>A0ABQ1RA27_9MICO</name>
<accession>A0ABQ1RA27</accession>
<comment type="caution">
    <text evidence="2">The sequence shown here is derived from an EMBL/GenBank/DDBJ whole genome shotgun (WGS) entry which is preliminary data.</text>
</comment>
<dbReference type="RefSeq" id="WP_188434822.1">
    <property type="nucleotide sequence ID" value="NZ_BMCM01000001.1"/>
</dbReference>
<organism evidence="2 3">
    <name type="scientific">Microbacterium murale</name>
    <dbReference type="NCBI Taxonomy" id="1081040"/>
    <lineage>
        <taxon>Bacteria</taxon>
        <taxon>Bacillati</taxon>
        <taxon>Actinomycetota</taxon>
        <taxon>Actinomycetes</taxon>
        <taxon>Micrococcales</taxon>
        <taxon>Microbacteriaceae</taxon>
        <taxon>Microbacterium</taxon>
    </lineage>
</organism>
<dbReference type="InterPro" id="IPR037523">
    <property type="entry name" value="VOC_core"/>
</dbReference>
<evidence type="ECO:0000313" key="2">
    <source>
        <dbReference type="EMBL" id="GGD63608.1"/>
    </source>
</evidence>
<dbReference type="Gene3D" id="3.10.180.10">
    <property type="entry name" value="2,3-Dihydroxybiphenyl 1,2-Dioxygenase, domain 1"/>
    <property type="match status" value="1"/>
</dbReference>
<evidence type="ECO:0000259" key="1">
    <source>
        <dbReference type="PROSITE" id="PS51819"/>
    </source>
</evidence>
<dbReference type="InterPro" id="IPR041581">
    <property type="entry name" value="Glyoxalase_6"/>
</dbReference>
<feature type="domain" description="VOC" evidence="1">
    <location>
        <begin position="5"/>
        <end position="116"/>
    </location>
</feature>
<protein>
    <recommendedName>
        <fullName evidence="1">VOC domain-containing protein</fullName>
    </recommendedName>
</protein>
<reference evidence="3" key="1">
    <citation type="journal article" date="2019" name="Int. J. Syst. Evol. Microbiol.">
        <title>The Global Catalogue of Microorganisms (GCM) 10K type strain sequencing project: providing services to taxonomists for standard genome sequencing and annotation.</title>
        <authorList>
            <consortium name="The Broad Institute Genomics Platform"/>
            <consortium name="The Broad Institute Genome Sequencing Center for Infectious Disease"/>
            <person name="Wu L."/>
            <person name="Ma J."/>
        </authorList>
    </citation>
    <scope>NUCLEOTIDE SEQUENCE [LARGE SCALE GENOMIC DNA]</scope>
    <source>
        <strain evidence="3">CCM 7640</strain>
    </source>
</reference>
<dbReference type="PANTHER" id="PTHR33993">
    <property type="entry name" value="GLYOXALASE-RELATED"/>
    <property type="match status" value="1"/>
</dbReference>
<dbReference type="InterPro" id="IPR052164">
    <property type="entry name" value="Anthracycline_SecMetBiosynth"/>
</dbReference>
<evidence type="ECO:0000313" key="3">
    <source>
        <dbReference type="Proteomes" id="UP000629365"/>
    </source>
</evidence>
<dbReference type="PROSITE" id="PS51819">
    <property type="entry name" value="VOC"/>
    <property type="match status" value="1"/>
</dbReference>
<dbReference type="SUPFAM" id="SSF54593">
    <property type="entry name" value="Glyoxalase/Bleomycin resistance protein/Dihydroxybiphenyl dioxygenase"/>
    <property type="match status" value="1"/>
</dbReference>
<sequence>MAHGDITHIDIPVGDMERAKTFYSGLFGWEIAEIPGFEDYPMWQAPNKISGGGLAPRSADFTQPRSYVEVDSIDETIAAAVEAGATVLLEKQPISETSWWAAISDPDGNSIGLYEGVTDAG</sequence>
<dbReference type="EMBL" id="BMCM01000001">
    <property type="protein sequence ID" value="GGD63608.1"/>
    <property type="molecule type" value="Genomic_DNA"/>
</dbReference>
<dbReference type="Pfam" id="PF18029">
    <property type="entry name" value="Glyoxalase_6"/>
    <property type="match status" value="1"/>
</dbReference>
<gene>
    <name evidence="2" type="ORF">GCM10007269_03610</name>
</gene>
<dbReference type="InterPro" id="IPR029068">
    <property type="entry name" value="Glyas_Bleomycin-R_OHBP_Dase"/>
</dbReference>